<dbReference type="Proteomes" id="UP001055439">
    <property type="component" value="Chromosome 1"/>
</dbReference>
<dbReference type="Pfam" id="PF13516">
    <property type="entry name" value="LRR_6"/>
    <property type="match status" value="1"/>
</dbReference>
<dbReference type="SUPFAM" id="SSF52047">
    <property type="entry name" value="RNI-like"/>
    <property type="match status" value="1"/>
</dbReference>
<keyword evidence="1" id="KW-0732">Signal</keyword>
<gene>
    <name evidence="2" type="ORF">MUK42_08245</name>
</gene>
<dbReference type="PANTHER" id="PTHR47818:SF2">
    <property type="entry name" value="F-BOX DOMAIN-CONTAINING PROTEIN"/>
    <property type="match status" value="1"/>
</dbReference>
<sequence length="618" mass="68753">MSYVPTLFSLCVKTITAALVHGNEHVEDIVGLPSELFDGLATNLPPLALQNMHELLERLPDSCGGVGFTNVGVDHGRKRKRKEDFNMTWKMLYMNRWPEDITMTQQIGCVATEDGCEIAKLSNQSVDWQQLYWEKHLQNCLDEAAETALLPSFDGYIGDLTISDNIMDVIGHSGGTFCTCMKLSFHCNKFGQYIRYLRLQNVLCVAETCKSGSHPLNLRNAVRWLSHFKIDIPKAHPVNGVCLHLNQHRQTLHSLEFIYSQIPPAMIDQIFGSILRRDVSQTHGVRELHVKSSRIFDSKSSTIPAGLLSFISAGSKLLPKFAKMIFDVLLGSSSDVVTLEISENNLAGWLSNVERKPLEFSLLMESNMSLKSLRKLSLRGNNLQKDDAEDLHYILVHMPVLSSLDISDNAIMDDGVRSLIPYFVWAVEKSYPLSDIKLNNCNLSCTGVAELLRSLPTLKGSFSVAENNLGSSIAAPLAKFLACSSVRKLNIEDVELGTLGFQQLEDQIPKKMALQCINLSKNRGGLRAAYFIVKLLMYSPNIAYINAGGNLMPPESSEVIYDALKQSQGKLETLDLSGNTQLCQSNYASRLTEFRQHGRPIVIIPPLQASSTPYDDDP</sequence>
<evidence type="ECO:0000313" key="3">
    <source>
        <dbReference type="Proteomes" id="UP001055439"/>
    </source>
</evidence>
<feature type="signal peptide" evidence="1">
    <location>
        <begin position="1"/>
        <end position="22"/>
    </location>
</feature>
<evidence type="ECO:0000313" key="2">
    <source>
        <dbReference type="EMBL" id="URD76655.1"/>
    </source>
</evidence>
<protein>
    <submittedName>
        <fullName evidence="2">LRR</fullName>
    </submittedName>
</protein>
<feature type="chain" id="PRO_5038572056" evidence="1">
    <location>
        <begin position="23"/>
        <end position="618"/>
    </location>
</feature>
<name>A0A9E7EGZ9_9LILI</name>
<dbReference type="InterPro" id="IPR032675">
    <property type="entry name" value="LRR_dom_sf"/>
</dbReference>
<proteinExistence type="predicted"/>
<dbReference type="Gene3D" id="3.80.10.10">
    <property type="entry name" value="Ribonuclease Inhibitor"/>
    <property type="match status" value="1"/>
</dbReference>
<keyword evidence="3" id="KW-1185">Reference proteome</keyword>
<organism evidence="2 3">
    <name type="scientific">Musa troglodytarum</name>
    <name type="common">fe'i banana</name>
    <dbReference type="NCBI Taxonomy" id="320322"/>
    <lineage>
        <taxon>Eukaryota</taxon>
        <taxon>Viridiplantae</taxon>
        <taxon>Streptophyta</taxon>
        <taxon>Embryophyta</taxon>
        <taxon>Tracheophyta</taxon>
        <taxon>Spermatophyta</taxon>
        <taxon>Magnoliopsida</taxon>
        <taxon>Liliopsida</taxon>
        <taxon>Zingiberales</taxon>
        <taxon>Musaceae</taxon>
        <taxon>Musa</taxon>
    </lineage>
</organism>
<dbReference type="EMBL" id="CP097502">
    <property type="protein sequence ID" value="URD76655.1"/>
    <property type="molecule type" value="Genomic_DNA"/>
</dbReference>
<dbReference type="OrthoDB" id="120976at2759"/>
<dbReference type="AlphaFoldDB" id="A0A9E7EGZ9"/>
<reference evidence="2" key="1">
    <citation type="submission" date="2022-05" db="EMBL/GenBank/DDBJ databases">
        <title>The Musa troglodytarum L. genome provides insights into the mechanism of non-climacteric behaviour and enrichment of carotenoids.</title>
        <authorList>
            <person name="Wang J."/>
        </authorList>
    </citation>
    <scope>NUCLEOTIDE SEQUENCE</scope>
    <source>
        <tissue evidence="2">Leaf</tissue>
    </source>
</reference>
<evidence type="ECO:0000256" key="1">
    <source>
        <dbReference type="SAM" id="SignalP"/>
    </source>
</evidence>
<dbReference type="PANTHER" id="PTHR47818">
    <property type="entry name" value="RNI-LIKE SUPERFAMILY PROTEIN"/>
    <property type="match status" value="1"/>
</dbReference>
<accession>A0A9E7EGZ9</accession>
<dbReference type="InterPro" id="IPR001611">
    <property type="entry name" value="Leu-rich_rpt"/>
</dbReference>